<gene>
    <name evidence="3" type="ORF">SAMN05443663_102464</name>
</gene>
<evidence type="ECO:0000259" key="2">
    <source>
        <dbReference type="PROSITE" id="PS51742"/>
    </source>
</evidence>
<sequence length="176" mass="19701">MHLLLRKILFAVFISLTINAQGQQSNDSQKCRFTKTVYGYLMVLREGDNVLAEIENLAKEQQIPSANFTGIGFAQEATFGFYDFNQKKFHPKTFNKVEMGSLTGSIAWSEGKPSLHIHGVAADDKFDAYGGHILALKVGTGSMEIYITVNQEKLERKIEQLLNANVLQLNCLKTKI</sequence>
<dbReference type="Gene3D" id="3.30.1330.80">
    <property type="entry name" value="Hypothetical protein, similar to alpha- acetolactate decarboxylase, domain 2"/>
    <property type="match status" value="1"/>
</dbReference>
<feature type="signal peptide" evidence="1">
    <location>
        <begin position="1"/>
        <end position="20"/>
    </location>
</feature>
<organism evidence="3 4">
    <name type="scientific">Flavobacterium defluvii</name>
    <dbReference type="NCBI Taxonomy" id="370979"/>
    <lineage>
        <taxon>Bacteria</taxon>
        <taxon>Pseudomonadati</taxon>
        <taxon>Bacteroidota</taxon>
        <taxon>Flavobacteriia</taxon>
        <taxon>Flavobacteriales</taxon>
        <taxon>Flavobacteriaceae</taxon>
        <taxon>Flavobacterium</taxon>
    </lineage>
</organism>
<dbReference type="AlphaFoldDB" id="A0A1M5INV4"/>
<dbReference type="RefSeq" id="WP_073414447.1">
    <property type="nucleotide sequence ID" value="NZ_FQWC01000002.1"/>
</dbReference>
<dbReference type="SUPFAM" id="SSF117856">
    <property type="entry name" value="AF0104/ALDC/Ptd012-like"/>
    <property type="match status" value="1"/>
</dbReference>
<evidence type="ECO:0000313" key="3">
    <source>
        <dbReference type="EMBL" id="SHG29967.1"/>
    </source>
</evidence>
<feature type="domain" description="PPC" evidence="2">
    <location>
        <begin position="34"/>
        <end position="170"/>
    </location>
</feature>
<evidence type="ECO:0000313" key="4">
    <source>
        <dbReference type="Proteomes" id="UP000184071"/>
    </source>
</evidence>
<feature type="chain" id="PRO_5009911153" description="PPC domain-containing protein" evidence="1">
    <location>
        <begin position="21"/>
        <end position="176"/>
    </location>
</feature>
<accession>A0A1M5INV4</accession>
<dbReference type="PANTHER" id="PTHR34988:SF1">
    <property type="entry name" value="DNA-BINDING PROTEIN"/>
    <property type="match status" value="1"/>
</dbReference>
<dbReference type="PROSITE" id="PS51742">
    <property type="entry name" value="PPC"/>
    <property type="match status" value="1"/>
</dbReference>
<evidence type="ECO:0000256" key="1">
    <source>
        <dbReference type="SAM" id="SignalP"/>
    </source>
</evidence>
<protein>
    <recommendedName>
        <fullName evidence="2">PPC domain-containing protein</fullName>
    </recommendedName>
</protein>
<keyword evidence="1" id="KW-0732">Signal</keyword>
<keyword evidence="4" id="KW-1185">Reference proteome</keyword>
<dbReference type="InterPro" id="IPR005175">
    <property type="entry name" value="PPC_dom"/>
</dbReference>
<dbReference type="EMBL" id="FQWC01000002">
    <property type="protein sequence ID" value="SHG29967.1"/>
    <property type="molecule type" value="Genomic_DNA"/>
</dbReference>
<reference evidence="4" key="1">
    <citation type="submission" date="2016-11" db="EMBL/GenBank/DDBJ databases">
        <authorList>
            <person name="Varghese N."/>
            <person name="Submissions S."/>
        </authorList>
    </citation>
    <scope>NUCLEOTIDE SEQUENCE [LARGE SCALE GENOMIC DNA]</scope>
    <source>
        <strain evidence="4">DSM 17963</strain>
    </source>
</reference>
<dbReference type="CDD" id="cd11378">
    <property type="entry name" value="DUF296"/>
    <property type="match status" value="1"/>
</dbReference>
<dbReference type="STRING" id="370979.SAMN05443663_102464"/>
<dbReference type="Pfam" id="PF03479">
    <property type="entry name" value="PCC"/>
    <property type="match status" value="1"/>
</dbReference>
<proteinExistence type="predicted"/>
<dbReference type="OrthoDB" id="9798999at2"/>
<dbReference type="Proteomes" id="UP000184071">
    <property type="component" value="Unassembled WGS sequence"/>
</dbReference>
<dbReference type="PANTHER" id="PTHR34988">
    <property type="entry name" value="PROTEIN, PUTATIVE-RELATED"/>
    <property type="match status" value="1"/>
</dbReference>
<name>A0A1M5INV4_9FLAO</name>